<gene>
    <name evidence="15" type="primary">vms-1</name>
    <name evidence="15" type="ORF">T11_13347</name>
</gene>
<keyword evidence="3 11" id="KW-0963">Cytoplasm</keyword>
<dbReference type="AlphaFoldDB" id="A0A0V1GZT9"/>
<feature type="active site" evidence="11">
    <location>
        <position position="233"/>
    </location>
</feature>
<evidence type="ECO:0000256" key="4">
    <source>
        <dbReference type="ARBA" id="ARBA00022722"/>
    </source>
</evidence>
<dbReference type="EMBL" id="JYDP01000181">
    <property type="protein sequence ID" value="KRZ03804.1"/>
    <property type="molecule type" value="Genomic_DNA"/>
</dbReference>
<comment type="caution">
    <text evidence="15">The sequence shown here is derived from an EMBL/GenBank/DDBJ whole genome shotgun (WGS) entry which is preliminary data.</text>
</comment>
<evidence type="ECO:0000256" key="12">
    <source>
        <dbReference type="SAM" id="Coils"/>
    </source>
</evidence>
<feature type="domain" description="VLRF1" evidence="14">
    <location>
        <begin position="190"/>
        <end position="332"/>
    </location>
</feature>
<dbReference type="Pfam" id="PF18826">
    <property type="entry name" value="bVLRF1"/>
    <property type="match status" value="1"/>
</dbReference>
<evidence type="ECO:0000256" key="11">
    <source>
        <dbReference type="PROSITE-ProRule" id="PRU01389"/>
    </source>
</evidence>
<accession>A0A0V1GZT9</accession>
<evidence type="ECO:0000256" key="13">
    <source>
        <dbReference type="SAM" id="MobiDB-lite"/>
    </source>
</evidence>
<organism evidence="15 16">
    <name type="scientific">Trichinella zimbabwensis</name>
    <dbReference type="NCBI Taxonomy" id="268475"/>
    <lineage>
        <taxon>Eukaryota</taxon>
        <taxon>Metazoa</taxon>
        <taxon>Ecdysozoa</taxon>
        <taxon>Nematoda</taxon>
        <taxon>Enoplea</taxon>
        <taxon>Dorylaimia</taxon>
        <taxon>Trichinellida</taxon>
        <taxon>Trichinellidae</taxon>
        <taxon>Trichinella</taxon>
    </lineage>
</organism>
<evidence type="ECO:0000256" key="10">
    <source>
        <dbReference type="PROSITE-ProRule" id="PRU00023"/>
    </source>
</evidence>
<dbReference type="OrthoDB" id="429841at2759"/>
<dbReference type="GO" id="GO:0016787">
    <property type="term" value="F:hydrolase activity"/>
    <property type="evidence" value="ECO:0007669"/>
    <property type="project" value="UniProtKB-KW"/>
</dbReference>
<comment type="domain">
    <text evidence="11">The VLRF1 domain mediates binding to the 60S ribosomal subunit.</text>
</comment>
<comment type="similarity">
    <text evidence="2 11">Belongs to the ANKZF1/VMS1 family.</text>
</comment>
<dbReference type="Proteomes" id="UP000055024">
    <property type="component" value="Unassembled WGS sequence"/>
</dbReference>
<evidence type="ECO:0000259" key="14">
    <source>
        <dbReference type="PROSITE" id="PS52044"/>
    </source>
</evidence>
<reference evidence="15 16" key="1">
    <citation type="submission" date="2015-01" db="EMBL/GenBank/DDBJ databases">
        <title>Evolution of Trichinella species and genotypes.</title>
        <authorList>
            <person name="Korhonen P.K."/>
            <person name="Edoardo P."/>
            <person name="Giuseppe L.R."/>
            <person name="Gasser R.B."/>
        </authorList>
    </citation>
    <scope>NUCLEOTIDE SEQUENCE [LARGE SCALE GENOMIC DNA]</scope>
    <source>
        <strain evidence="15">ISS1029</strain>
    </source>
</reference>
<feature type="compositionally biased region" description="Basic and acidic residues" evidence="13">
    <location>
        <begin position="568"/>
        <end position="588"/>
    </location>
</feature>
<sequence>MEKSEENEQKRTFILFTEPAEKWIQDVKGVVLGLERNEFLKIAVQGGFKVKDMVPIPCFAIGAPVSGNFPCEECQISLDTSLDEFVHVKSAYHRINSKRSKLGLRAMSYQSFSSLSEDAVQKMLRELRNAVEQFNFSNWKFNNCLFKRGSVYFETRFGDVYSCNSSLFYDRNEEYNVDAILPRLLSLSSEKVIWIVMLIASGNFAGAVFERGVMIEHRCFHRYTNRAKTGGAQCSKDNRGQRYTASAGALMRRYNEQALINQIHGLIFEWSKWIESSEILFFHCSNEYKSTIFDKTGISTAAKHPAMRPIPFSTGRPTLEEVKRVYKKLITVQKLGKRDYFLVEIYRSLASEQSFEIQPVETVAEHKESVRDLRRKQKAANDEIKLEKEKVKNERKQKLKEKKELILQELAASRQQDTERATLLTELRDLIFTACNNGHGLSRLETFLSEGKLPREVFLAECAKPYDMISNPTALHLAILNNQIDAARFLIRAGCSPGVSNGEGLTPYQLAGEEMKRSLIEMKADTSIEVDWSGSNVPSSVEEMTEELKQLALKEKKADARRARRQRQRENKAKLEKEQLEQEEREKQQFLASSEEDKAGKQRCYTCAMKINPANCFHFSNFIFCTVQCLRVYRFSSTTS</sequence>
<dbReference type="PANTHER" id="PTHR16036:SF2">
    <property type="entry name" value="TRNA ENDONUCLEASE ANKZF1"/>
    <property type="match status" value="1"/>
</dbReference>
<keyword evidence="16" id="KW-1185">Reference proteome</keyword>
<keyword evidence="8 10" id="KW-0040">ANK repeat</keyword>
<dbReference type="PROSITE" id="PS50088">
    <property type="entry name" value="ANK_REPEAT"/>
    <property type="match status" value="1"/>
</dbReference>
<evidence type="ECO:0000256" key="8">
    <source>
        <dbReference type="ARBA" id="ARBA00023043"/>
    </source>
</evidence>
<name>A0A0V1GZT9_9BILA</name>
<dbReference type="GO" id="GO:0004519">
    <property type="term" value="F:endonuclease activity"/>
    <property type="evidence" value="ECO:0007669"/>
    <property type="project" value="UniProtKB-KW"/>
</dbReference>
<protein>
    <submittedName>
        <fullName evidence="15">Protein vms-1</fullName>
    </submittedName>
</protein>
<dbReference type="GO" id="GO:0036503">
    <property type="term" value="P:ERAD pathway"/>
    <property type="evidence" value="ECO:0007669"/>
    <property type="project" value="TreeGrafter"/>
</dbReference>
<keyword evidence="7 11" id="KW-0378">Hydrolase</keyword>
<evidence type="ECO:0000256" key="1">
    <source>
        <dbReference type="ARBA" id="ARBA00004496"/>
    </source>
</evidence>
<dbReference type="Gene3D" id="1.25.40.20">
    <property type="entry name" value="Ankyrin repeat-containing domain"/>
    <property type="match status" value="1"/>
</dbReference>
<keyword evidence="4 11" id="KW-0540">Nuclease</keyword>
<dbReference type="InterPro" id="IPR047139">
    <property type="entry name" value="ANKZ1/VMS1"/>
</dbReference>
<keyword evidence="6 11" id="KW-0255">Endonuclease</keyword>
<dbReference type="PROSITE" id="PS52044">
    <property type="entry name" value="VLRF1"/>
    <property type="match status" value="1"/>
</dbReference>
<dbReference type="SUPFAM" id="SSF48403">
    <property type="entry name" value="Ankyrin repeat"/>
    <property type="match status" value="1"/>
</dbReference>
<dbReference type="PANTHER" id="PTHR16036">
    <property type="entry name" value="ANKYRIN REPEAT AND ZINC FINGER DOMAIN-CONTAINING PROTEIN 1"/>
    <property type="match status" value="1"/>
</dbReference>
<feature type="coiled-coil region" evidence="12">
    <location>
        <begin position="363"/>
        <end position="416"/>
    </location>
</feature>
<evidence type="ECO:0000256" key="2">
    <source>
        <dbReference type="ARBA" id="ARBA00009262"/>
    </source>
</evidence>
<evidence type="ECO:0000256" key="6">
    <source>
        <dbReference type="ARBA" id="ARBA00022759"/>
    </source>
</evidence>
<feature type="region of interest" description="Disordered" evidence="13">
    <location>
        <begin position="555"/>
        <end position="594"/>
    </location>
</feature>
<evidence type="ECO:0000256" key="3">
    <source>
        <dbReference type="ARBA" id="ARBA00022490"/>
    </source>
</evidence>
<dbReference type="InterPro" id="IPR036770">
    <property type="entry name" value="Ankyrin_rpt-contain_sf"/>
</dbReference>
<dbReference type="GO" id="GO:0005737">
    <property type="term" value="C:cytoplasm"/>
    <property type="evidence" value="ECO:0007669"/>
    <property type="project" value="UniProtKB-SubCell"/>
</dbReference>
<evidence type="ECO:0000256" key="7">
    <source>
        <dbReference type="ARBA" id="ARBA00022801"/>
    </source>
</evidence>
<proteinExistence type="inferred from homology"/>
<evidence type="ECO:0000313" key="15">
    <source>
        <dbReference type="EMBL" id="KRZ03804.1"/>
    </source>
</evidence>
<evidence type="ECO:0000256" key="5">
    <source>
        <dbReference type="ARBA" id="ARBA00022737"/>
    </source>
</evidence>
<evidence type="ECO:0000256" key="9">
    <source>
        <dbReference type="ARBA" id="ARBA00023054"/>
    </source>
</evidence>
<keyword evidence="9 12" id="KW-0175">Coiled coil</keyword>
<keyword evidence="5" id="KW-0677">Repeat</keyword>
<comment type="subcellular location">
    <subcellularLocation>
        <location evidence="1">Cytoplasm</location>
    </subcellularLocation>
</comment>
<dbReference type="Pfam" id="PF13857">
    <property type="entry name" value="Ank_5"/>
    <property type="match status" value="1"/>
</dbReference>
<feature type="repeat" description="ANK" evidence="10">
    <location>
        <begin position="470"/>
        <end position="502"/>
    </location>
</feature>
<dbReference type="STRING" id="268475.A0A0V1GZT9"/>
<evidence type="ECO:0000313" key="16">
    <source>
        <dbReference type="Proteomes" id="UP000055024"/>
    </source>
</evidence>
<dbReference type="InterPro" id="IPR041175">
    <property type="entry name" value="VLRF1/Vms1"/>
</dbReference>
<dbReference type="InterPro" id="IPR002110">
    <property type="entry name" value="Ankyrin_rpt"/>
</dbReference>